<dbReference type="AlphaFoldDB" id="A0A4R3T5C0"/>
<dbReference type="EMBL" id="SMBP01000020">
    <property type="protein sequence ID" value="TCU56244.1"/>
    <property type="molecule type" value="Genomic_DNA"/>
</dbReference>
<protein>
    <submittedName>
        <fullName evidence="1">Uncharacterized protein</fullName>
    </submittedName>
</protein>
<organism evidence="1 2">
    <name type="scientific">Longicatena caecimuris</name>
    <dbReference type="NCBI Taxonomy" id="1796635"/>
    <lineage>
        <taxon>Bacteria</taxon>
        <taxon>Bacillati</taxon>
        <taxon>Bacillota</taxon>
        <taxon>Erysipelotrichia</taxon>
        <taxon>Erysipelotrichales</taxon>
        <taxon>Erysipelotrichaceae</taxon>
        <taxon>Longicatena</taxon>
    </lineage>
</organism>
<accession>A0A4R3T5C0</accession>
<sequence length="255" mass="29615">MKKKIIVIVVLVILVLGGYAVCNATPKKETILPKISYYYEMDNAHFWQVDYLYQGSGKFVDIRDYQCTKKMDPPYKIQPTNIIREGTWQTFSVIMHLLENSDVHFSELIYQEKDKQKAVSIGEVHLQNRRVNTFDFDEGESLAMRVEGKPKVLDLEMHKKTKGKLQRIECVNPHVSVKWKQGKSNVEEKNVGYELTFQMKDKGYDYYATNLRYYYLQDGKEVVYNGQAIFYLKADGSIFHANNIGGNAFLTDEMS</sequence>
<proteinExistence type="predicted"/>
<evidence type="ECO:0000313" key="1">
    <source>
        <dbReference type="EMBL" id="TCU56244.1"/>
    </source>
</evidence>
<dbReference type="Proteomes" id="UP000295773">
    <property type="component" value="Unassembled WGS sequence"/>
</dbReference>
<gene>
    <name evidence="1" type="ORF">EDD61_12043</name>
</gene>
<comment type="caution">
    <text evidence="1">The sequence shown here is derived from an EMBL/GenBank/DDBJ whole genome shotgun (WGS) entry which is preliminary data.</text>
</comment>
<keyword evidence="2" id="KW-1185">Reference proteome</keyword>
<dbReference type="RefSeq" id="WP_132225383.1">
    <property type="nucleotide sequence ID" value="NZ_JANKBG010000019.1"/>
</dbReference>
<evidence type="ECO:0000313" key="2">
    <source>
        <dbReference type="Proteomes" id="UP000295773"/>
    </source>
</evidence>
<name>A0A4R3T5C0_9FIRM</name>
<reference evidence="1 2" key="1">
    <citation type="submission" date="2019-03" db="EMBL/GenBank/DDBJ databases">
        <title>Genomic Encyclopedia of Type Strains, Phase IV (KMG-IV): sequencing the most valuable type-strain genomes for metagenomic binning, comparative biology and taxonomic classification.</title>
        <authorList>
            <person name="Goeker M."/>
        </authorList>
    </citation>
    <scope>NUCLEOTIDE SEQUENCE [LARGE SCALE GENOMIC DNA]</scope>
    <source>
        <strain evidence="1 2">DSM 29481</strain>
    </source>
</reference>